<dbReference type="RefSeq" id="XP_016210637.1">
    <property type="nucleotide sequence ID" value="XM_016361558.1"/>
</dbReference>
<gene>
    <name evidence="2" type="ORF">PV09_07749</name>
</gene>
<dbReference type="Proteomes" id="UP000053259">
    <property type="component" value="Unassembled WGS sequence"/>
</dbReference>
<dbReference type="FunCoup" id="A0A0D2A1Y3">
    <property type="interactions" value="45"/>
</dbReference>
<dbReference type="AlphaFoldDB" id="A0A0D2A1Y3"/>
<sequence length="184" mass="20617">MGAGNSKPEEGLAQHVFKADTPTRFSGDLVESLQDSSQSDATRSANLELKIQTRVTSELEKLAAEEEAKYKAVAESISKQAEETPSSDENPSLTDKLTGVAAEKERKAQLSHSSVSKEIADLRKKLESRKKIEQVDAGVEKAKEELVQCLRLNDRRPLDCWAEKEAFKREVSRLEREFVERTVR</sequence>
<dbReference type="InterPro" id="IPR012471">
    <property type="entry name" value="DUF1690"/>
</dbReference>
<keyword evidence="3" id="KW-1185">Reference proteome</keyword>
<dbReference type="GeneID" id="27315722"/>
<evidence type="ECO:0000256" key="1">
    <source>
        <dbReference type="SAM" id="MobiDB-lite"/>
    </source>
</evidence>
<name>A0A0D2A1Y3_9PEZI</name>
<accession>A0A0D2A1Y3</accession>
<proteinExistence type="predicted"/>
<dbReference type="InParanoid" id="A0A0D2A1Y3"/>
<evidence type="ECO:0000313" key="2">
    <source>
        <dbReference type="EMBL" id="KIW00768.1"/>
    </source>
</evidence>
<dbReference type="VEuPathDB" id="FungiDB:PV09_07749"/>
<feature type="region of interest" description="Disordered" evidence="1">
    <location>
        <begin position="72"/>
        <end position="114"/>
    </location>
</feature>
<feature type="compositionally biased region" description="Polar residues" evidence="1">
    <location>
        <begin position="77"/>
        <end position="95"/>
    </location>
</feature>
<protein>
    <recommendedName>
        <fullName evidence="4">MICOS complex subunit mic19</fullName>
    </recommendedName>
</protein>
<dbReference type="HOGENOM" id="CLU_093897_0_0_1"/>
<feature type="region of interest" description="Disordered" evidence="1">
    <location>
        <begin position="1"/>
        <end position="21"/>
    </location>
</feature>
<organism evidence="2 3">
    <name type="scientific">Verruconis gallopava</name>
    <dbReference type="NCBI Taxonomy" id="253628"/>
    <lineage>
        <taxon>Eukaryota</taxon>
        <taxon>Fungi</taxon>
        <taxon>Dikarya</taxon>
        <taxon>Ascomycota</taxon>
        <taxon>Pezizomycotina</taxon>
        <taxon>Dothideomycetes</taxon>
        <taxon>Pleosporomycetidae</taxon>
        <taxon>Venturiales</taxon>
        <taxon>Sympoventuriaceae</taxon>
        <taxon>Verruconis</taxon>
    </lineage>
</organism>
<dbReference type="OrthoDB" id="5544375at2759"/>
<evidence type="ECO:0008006" key="4">
    <source>
        <dbReference type="Google" id="ProtNLM"/>
    </source>
</evidence>
<dbReference type="EMBL" id="KN847560">
    <property type="protein sequence ID" value="KIW00768.1"/>
    <property type="molecule type" value="Genomic_DNA"/>
</dbReference>
<dbReference type="Pfam" id="PF07956">
    <property type="entry name" value="DUF1690"/>
    <property type="match status" value="1"/>
</dbReference>
<reference evidence="2 3" key="1">
    <citation type="submission" date="2015-01" db="EMBL/GenBank/DDBJ databases">
        <title>The Genome Sequence of Ochroconis gallopava CBS43764.</title>
        <authorList>
            <consortium name="The Broad Institute Genomics Platform"/>
            <person name="Cuomo C."/>
            <person name="de Hoog S."/>
            <person name="Gorbushina A."/>
            <person name="Stielow B."/>
            <person name="Teixiera M."/>
            <person name="Abouelleil A."/>
            <person name="Chapman S.B."/>
            <person name="Priest M."/>
            <person name="Young S.K."/>
            <person name="Wortman J."/>
            <person name="Nusbaum C."/>
            <person name="Birren B."/>
        </authorList>
    </citation>
    <scope>NUCLEOTIDE SEQUENCE [LARGE SCALE GENOMIC DNA]</scope>
    <source>
        <strain evidence="2 3">CBS 43764</strain>
    </source>
</reference>
<evidence type="ECO:0000313" key="3">
    <source>
        <dbReference type="Proteomes" id="UP000053259"/>
    </source>
</evidence>